<name>A0ACC0KMA5_CHOFU</name>
<organism evidence="1 2">
    <name type="scientific">Choristoneura fumiferana</name>
    <name type="common">Spruce budworm moth</name>
    <name type="synonym">Archips fumiferana</name>
    <dbReference type="NCBI Taxonomy" id="7141"/>
    <lineage>
        <taxon>Eukaryota</taxon>
        <taxon>Metazoa</taxon>
        <taxon>Ecdysozoa</taxon>
        <taxon>Arthropoda</taxon>
        <taxon>Hexapoda</taxon>
        <taxon>Insecta</taxon>
        <taxon>Pterygota</taxon>
        <taxon>Neoptera</taxon>
        <taxon>Endopterygota</taxon>
        <taxon>Lepidoptera</taxon>
        <taxon>Glossata</taxon>
        <taxon>Ditrysia</taxon>
        <taxon>Tortricoidea</taxon>
        <taxon>Tortricidae</taxon>
        <taxon>Tortricinae</taxon>
        <taxon>Choristoneura</taxon>
    </lineage>
</organism>
<keyword evidence="2" id="KW-1185">Reference proteome</keyword>
<protein>
    <submittedName>
        <fullName evidence="1">Uncharacterized protein</fullName>
    </submittedName>
</protein>
<dbReference type="EMBL" id="CM046120">
    <property type="protein sequence ID" value="KAI8437440.1"/>
    <property type="molecule type" value="Genomic_DNA"/>
</dbReference>
<comment type="caution">
    <text evidence="1">The sequence shown here is derived from an EMBL/GenBank/DDBJ whole genome shotgun (WGS) entry which is preliminary data.</text>
</comment>
<dbReference type="Proteomes" id="UP001064048">
    <property type="component" value="Chromosome 20"/>
</dbReference>
<evidence type="ECO:0000313" key="2">
    <source>
        <dbReference type="Proteomes" id="UP001064048"/>
    </source>
</evidence>
<reference evidence="1 2" key="1">
    <citation type="journal article" date="2022" name="Genome Biol. Evol.">
        <title>The Spruce Budworm Genome: Reconstructing the Evolutionary History of Antifreeze Proteins.</title>
        <authorList>
            <person name="Beliveau C."/>
            <person name="Gagne P."/>
            <person name="Picq S."/>
            <person name="Vernygora O."/>
            <person name="Keeling C.I."/>
            <person name="Pinkney K."/>
            <person name="Doucet D."/>
            <person name="Wen F."/>
            <person name="Johnston J.S."/>
            <person name="Maaroufi H."/>
            <person name="Boyle B."/>
            <person name="Laroche J."/>
            <person name="Dewar K."/>
            <person name="Juretic N."/>
            <person name="Blackburn G."/>
            <person name="Nisole A."/>
            <person name="Brunet B."/>
            <person name="Brandao M."/>
            <person name="Lumley L."/>
            <person name="Duan J."/>
            <person name="Quan G."/>
            <person name="Lucarotti C.J."/>
            <person name="Roe A.D."/>
            <person name="Sperling F.A.H."/>
            <person name="Levesque R.C."/>
            <person name="Cusson M."/>
        </authorList>
    </citation>
    <scope>NUCLEOTIDE SEQUENCE [LARGE SCALE GENOMIC DNA]</scope>
    <source>
        <strain evidence="1">Glfc:IPQL:Cfum</strain>
    </source>
</reference>
<proteinExistence type="predicted"/>
<accession>A0ACC0KMA5</accession>
<sequence length="267" mass="30385">MVIHEESESPVEISVIRKPAILEPQKYVMVSNHVREIPNYIGEQTNDNPVSDRLVETAENVSSKPSKKKAKKRKIVSSGEDSDATHISNSDLTELRTIYRKCLEVINKIETKYGHLLNIEKPGYRKTLEAEQLDDEQVCSCTKNKKIVFDDDGTQHTIEVPDEDHICPTISKKLLPVLSQKCGVEKDFEDYISTIPDDLPSLSKMLHDPELSLHNRNKIVQKMNTIKFDNNHEIRFHRPALIQSIKQDPDLVLGFKGVNFASIPGYL</sequence>
<evidence type="ECO:0000313" key="1">
    <source>
        <dbReference type="EMBL" id="KAI8437440.1"/>
    </source>
</evidence>
<gene>
    <name evidence="1" type="ORF">MSG28_011763</name>
</gene>